<proteinExistence type="predicted"/>
<organism evidence="1 2">
    <name type="scientific">Klebsiella pneumoniae subsp. ozaenae</name>
    <dbReference type="NCBI Taxonomy" id="574"/>
    <lineage>
        <taxon>Bacteria</taxon>
        <taxon>Pseudomonadati</taxon>
        <taxon>Pseudomonadota</taxon>
        <taxon>Gammaproteobacteria</taxon>
        <taxon>Enterobacterales</taxon>
        <taxon>Enterobacteriaceae</taxon>
        <taxon>Klebsiella/Raoultella group</taxon>
        <taxon>Klebsiella</taxon>
        <taxon>Klebsiella pneumoniae complex</taxon>
    </lineage>
</organism>
<dbReference type="AlphaFoldDB" id="A0A378B1E8"/>
<evidence type="ECO:0000313" key="2">
    <source>
        <dbReference type="Proteomes" id="UP000255382"/>
    </source>
</evidence>
<name>A0A378B1E8_KLEPO</name>
<dbReference type="Proteomes" id="UP000255382">
    <property type="component" value="Unassembled WGS sequence"/>
</dbReference>
<protein>
    <submittedName>
        <fullName evidence="1">Uncharacterized protein</fullName>
    </submittedName>
</protein>
<gene>
    <name evidence="1" type="ORF">NCTC5050_03913</name>
</gene>
<accession>A0A378B1E8</accession>
<dbReference type="EMBL" id="UGLZ01000005">
    <property type="protein sequence ID" value="STV26835.1"/>
    <property type="molecule type" value="Genomic_DNA"/>
</dbReference>
<keyword evidence="2" id="KW-1185">Reference proteome</keyword>
<sequence length="80" mass="8688">MSCAKPVPKTLTGVFRWGRGFATTPVVGVPDSEEVVTRSVAWHLQNGKTVVRVEGKIGGVSVYRLEPLEAFHEVPQGQRG</sequence>
<reference evidence="1 2" key="1">
    <citation type="submission" date="2018-06" db="EMBL/GenBank/DDBJ databases">
        <authorList>
            <consortium name="Pathogen Informatics"/>
            <person name="Doyle S."/>
        </authorList>
    </citation>
    <scope>NUCLEOTIDE SEQUENCE [LARGE SCALE GENOMIC DNA]</scope>
    <source>
        <strain evidence="1 2">NCTC5050</strain>
    </source>
</reference>
<evidence type="ECO:0000313" key="1">
    <source>
        <dbReference type="EMBL" id="STV26835.1"/>
    </source>
</evidence>